<evidence type="ECO:0000256" key="1">
    <source>
        <dbReference type="SAM" id="MobiDB-lite"/>
    </source>
</evidence>
<comment type="caution">
    <text evidence="2">The sequence shown here is derived from an EMBL/GenBank/DDBJ whole genome shotgun (WGS) entry which is preliminary data.</text>
</comment>
<organism evidence="2 3">
    <name type="scientific">Candidatus Neptunichlamydia vexilliferae</name>
    <dbReference type="NCBI Taxonomy" id="1651774"/>
    <lineage>
        <taxon>Bacteria</taxon>
        <taxon>Pseudomonadati</taxon>
        <taxon>Chlamydiota</taxon>
        <taxon>Chlamydiia</taxon>
        <taxon>Parachlamydiales</taxon>
        <taxon>Simkaniaceae</taxon>
        <taxon>Candidatus Neptunichlamydia</taxon>
    </lineage>
</organism>
<protein>
    <submittedName>
        <fullName evidence="2">Uncharacterized protein</fullName>
    </submittedName>
</protein>
<name>A0ABS0AZA4_9BACT</name>
<evidence type="ECO:0000313" key="2">
    <source>
        <dbReference type="EMBL" id="MBF5059449.1"/>
    </source>
</evidence>
<accession>A0ABS0AZA4</accession>
<feature type="region of interest" description="Disordered" evidence="1">
    <location>
        <begin position="1"/>
        <end position="23"/>
    </location>
</feature>
<proteinExistence type="predicted"/>
<evidence type="ECO:0000313" key="3">
    <source>
        <dbReference type="Proteomes" id="UP001194714"/>
    </source>
</evidence>
<dbReference type="EMBL" id="JAAEJV010000022">
    <property type="protein sequence ID" value="MBF5059449.1"/>
    <property type="molecule type" value="Genomic_DNA"/>
</dbReference>
<reference evidence="2 3" key="1">
    <citation type="submission" date="2020-01" db="EMBL/GenBank/DDBJ databases">
        <title>Draft genome sequence of Cand. Neptunochlamydia vexilliferae K9.</title>
        <authorList>
            <person name="Schulz F."/>
            <person name="Koestlbacher S."/>
            <person name="Wascher F."/>
            <person name="Pizzetti I."/>
            <person name="Horn M."/>
        </authorList>
    </citation>
    <scope>NUCLEOTIDE SEQUENCE [LARGE SCALE GENOMIC DNA]</scope>
    <source>
        <strain evidence="2 3">K9</strain>
    </source>
</reference>
<gene>
    <name evidence="2" type="ORF">NEPTK9_000963</name>
</gene>
<keyword evidence="3" id="KW-1185">Reference proteome</keyword>
<sequence length="62" mass="6733">MRQEKLKMSKRSGSAFPAKAKNSGLDFKPFDDPMAAGAIGEEDVLKGNILDLASPGIKLRER</sequence>
<dbReference type="Proteomes" id="UP001194714">
    <property type="component" value="Unassembled WGS sequence"/>
</dbReference>